<accession>A0ABQ7JNK5</accession>
<dbReference type="EMBL" id="JAAAIM010001134">
    <property type="protein sequence ID" value="KAG0282042.1"/>
    <property type="molecule type" value="Genomic_DNA"/>
</dbReference>
<reference evidence="2 3" key="1">
    <citation type="journal article" date="2020" name="Fungal Divers.">
        <title>Resolving the Mortierellaceae phylogeny through synthesis of multi-gene phylogenetics and phylogenomics.</title>
        <authorList>
            <person name="Vandepol N."/>
            <person name="Liber J."/>
            <person name="Desiro A."/>
            <person name="Na H."/>
            <person name="Kennedy M."/>
            <person name="Barry K."/>
            <person name="Grigoriev I.V."/>
            <person name="Miller A.N."/>
            <person name="O'Donnell K."/>
            <person name="Stajich J.E."/>
            <person name="Bonito G."/>
        </authorList>
    </citation>
    <scope>NUCLEOTIDE SEQUENCE [LARGE SCALE GENOMIC DNA]</scope>
    <source>
        <strain evidence="2 3">AD045</strain>
    </source>
</reference>
<proteinExistence type="predicted"/>
<gene>
    <name evidence="2" type="ORF">BGZ96_000890</name>
</gene>
<dbReference type="Proteomes" id="UP001194696">
    <property type="component" value="Unassembled WGS sequence"/>
</dbReference>
<organism evidence="2 3">
    <name type="scientific">Linnemannia gamsii</name>
    <dbReference type="NCBI Taxonomy" id="64522"/>
    <lineage>
        <taxon>Eukaryota</taxon>
        <taxon>Fungi</taxon>
        <taxon>Fungi incertae sedis</taxon>
        <taxon>Mucoromycota</taxon>
        <taxon>Mortierellomycotina</taxon>
        <taxon>Mortierellomycetes</taxon>
        <taxon>Mortierellales</taxon>
        <taxon>Mortierellaceae</taxon>
        <taxon>Linnemannia</taxon>
    </lineage>
</organism>
<name>A0ABQ7JNK5_9FUNG</name>
<evidence type="ECO:0000313" key="3">
    <source>
        <dbReference type="Proteomes" id="UP001194696"/>
    </source>
</evidence>
<sequence length="66" mass="7656">MDMNEDDMGGILYTWAPEDFNEDDYDIDEIPKPDWDDDDDDDNGGEDYIKIGVCIYGVIFYHRALA</sequence>
<protein>
    <submittedName>
        <fullName evidence="2">Uncharacterized protein</fullName>
    </submittedName>
</protein>
<keyword evidence="3" id="KW-1185">Reference proteome</keyword>
<evidence type="ECO:0000256" key="1">
    <source>
        <dbReference type="SAM" id="MobiDB-lite"/>
    </source>
</evidence>
<evidence type="ECO:0000313" key="2">
    <source>
        <dbReference type="EMBL" id="KAG0282042.1"/>
    </source>
</evidence>
<feature type="region of interest" description="Disordered" evidence="1">
    <location>
        <begin position="20"/>
        <end position="43"/>
    </location>
</feature>
<comment type="caution">
    <text evidence="2">The sequence shown here is derived from an EMBL/GenBank/DDBJ whole genome shotgun (WGS) entry which is preliminary data.</text>
</comment>